<dbReference type="AlphaFoldDB" id="A0A8S3JFV7"/>
<sequence length="48" mass="5548">MLTNTILPSLLDLTDIIHETASSNIDIRIKTKLENIQTRIRTTQQQQQ</sequence>
<comment type="caution">
    <text evidence="1">The sequence shown here is derived from an EMBL/GenBank/DDBJ whole genome shotgun (WGS) entry which is preliminary data.</text>
</comment>
<gene>
    <name evidence="1" type="ORF">GIL414_LOCUS81690</name>
</gene>
<name>A0A8S3JFV7_9BILA</name>
<proteinExistence type="predicted"/>
<reference evidence="1" key="1">
    <citation type="submission" date="2021-02" db="EMBL/GenBank/DDBJ databases">
        <authorList>
            <person name="Nowell W R."/>
        </authorList>
    </citation>
    <scope>NUCLEOTIDE SEQUENCE</scope>
</reference>
<organism evidence="1 2">
    <name type="scientific">Rotaria magnacalcarata</name>
    <dbReference type="NCBI Taxonomy" id="392030"/>
    <lineage>
        <taxon>Eukaryota</taxon>
        <taxon>Metazoa</taxon>
        <taxon>Spiralia</taxon>
        <taxon>Gnathifera</taxon>
        <taxon>Rotifera</taxon>
        <taxon>Eurotatoria</taxon>
        <taxon>Bdelloidea</taxon>
        <taxon>Philodinida</taxon>
        <taxon>Philodinidae</taxon>
        <taxon>Rotaria</taxon>
    </lineage>
</organism>
<feature type="non-terminal residue" evidence="1">
    <location>
        <position position="48"/>
    </location>
</feature>
<evidence type="ECO:0000313" key="1">
    <source>
        <dbReference type="EMBL" id="CAF5216093.1"/>
    </source>
</evidence>
<evidence type="ECO:0000313" key="2">
    <source>
        <dbReference type="Proteomes" id="UP000681720"/>
    </source>
</evidence>
<dbReference type="Proteomes" id="UP000681720">
    <property type="component" value="Unassembled WGS sequence"/>
</dbReference>
<dbReference type="EMBL" id="CAJOBJ010358111">
    <property type="protein sequence ID" value="CAF5216093.1"/>
    <property type="molecule type" value="Genomic_DNA"/>
</dbReference>
<protein>
    <submittedName>
        <fullName evidence="1">Uncharacterized protein</fullName>
    </submittedName>
</protein>
<accession>A0A8S3JFV7</accession>